<dbReference type="EMBL" id="MHKQ01000022">
    <property type="protein sequence ID" value="OGY93436.1"/>
    <property type="molecule type" value="Genomic_DNA"/>
</dbReference>
<protein>
    <recommendedName>
        <fullName evidence="11">ATP synthase subunit a</fullName>
    </recommendedName>
    <alternativeName>
        <fullName evidence="11">ATP synthase F0 sector subunit a</fullName>
    </alternativeName>
    <alternativeName>
        <fullName evidence="11">F-ATPase subunit 6</fullName>
    </alternativeName>
</protein>
<dbReference type="GO" id="GO:0005886">
    <property type="term" value="C:plasma membrane"/>
    <property type="evidence" value="ECO:0007669"/>
    <property type="project" value="UniProtKB-SubCell"/>
</dbReference>
<accession>A0A1G2BWX3</accession>
<organism evidence="12 13">
    <name type="scientific">Candidatus Komeilibacteria bacterium RIFOXYC1_FULL_37_11</name>
    <dbReference type="NCBI Taxonomy" id="1798555"/>
    <lineage>
        <taxon>Bacteria</taxon>
        <taxon>Candidatus Komeiliibacteriota</taxon>
    </lineage>
</organism>
<dbReference type="GO" id="GO:0045259">
    <property type="term" value="C:proton-transporting ATP synthase complex"/>
    <property type="evidence" value="ECO:0007669"/>
    <property type="project" value="UniProtKB-KW"/>
</dbReference>
<dbReference type="PANTHER" id="PTHR42823:SF3">
    <property type="entry name" value="ATP SYNTHASE SUBUNIT A, CHLOROPLASTIC"/>
    <property type="match status" value="1"/>
</dbReference>
<evidence type="ECO:0000256" key="10">
    <source>
        <dbReference type="ARBA" id="ARBA00023310"/>
    </source>
</evidence>
<dbReference type="AlphaFoldDB" id="A0A1G2BWX3"/>
<dbReference type="Pfam" id="PF00119">
    <property type="entry name" value="ATP-synt_A"/>
    <property type="match status" value="1"/>
</dbReference>
<sequence>MSLEINNNQDILGNISNSLQEEVEVTGEHQIDASQLEYGETAYEEEGEHEHTLFAETLFNIGGFPVTNSLLTSWVAVFLIIILSLVIRVKTSRVPSRFQSFIETIIAGAYTMMDMVTNDRKKSEKIFPIIFSIFIFILINNWLGLFPGIGSITYNHTVLFRGGTADLNTTLALGLFGVIAANIFGIVMVGGWQWFNKFVNLKTILEIPRKIGKEPTVVLINPINFFVGLVEIISEVAKVASLSFRLFGNVFAGEVLLASISAMLAYGVPLPFMFLEIIVGIIQALIFAILTLVYFTIASTEHEH</sequence>
<keyword evidence="8 11" id="KW-0406">Ion transport</keyword>
<dbReference type="Gene3D" id="1.20.120.220">
    <property type="entry name" value="ATP synthase, F0 complex, subunit A"/>
    <property type="match status" value="1"/>
</dbReference>
<keyword evidence="5 11" id="KW-0812">Transmembrane</keyword>
<dbReference type="PANTHER" id="PTHR42823">
    <property type="entry name" value="ATP SYNTHASE SUBUNIT A, CHLOROPLASTIC"/>
    <property type="match status" value="1"/>
</dbReference>
<evidence type="ECO:0000256" key="3">
    <source>
        <dbReference type="ARBA" id="ARBA00022448"/>
    </source>
</evidence>
<keyword evidence="6 11" id="KW-0375">Hydrogen ion transport</keyword>
<comment type="function">
    <text evidence="11">Key component of the proton channel; it plays a direct role in the translocation of protons across the membrane.</text>
</comment>
<dbReference type="GO" id="GO:0046933">
    <property type="term" value="F:proton-transporting ATP synthase activity, rotational mechanism"/>
    <property type="evidence" value="ECO:0007669"/>
    <property type="project" value="UniProtKB-UniRule"/>
</dbReference>
<evidence type="ECO:0000256" key="7">
    <source>
        <dbReference type="ARBA" id="ARBA00022989"/>
    </source>
</evidence>
<dbReference type="PRINTS" id="PR00123">
    <property type="entry name" value="ATPASEA"/>
</dbReference>
<dbReference type="InterPro" id="IPR035908">
    <property type="entry name" value="F0_ATP_A_sf"/>
</dbReference>
<dbReference type="GO" id="GO:0042777">
    <property type="term" value="P:proton motive force-driven plasma membrane ATP synthesis"/>
    <property type="evidence" value="ECO:0007669"/>
    <property type="project" value="TreeGrafter"/>
</dbReference>
<gene>
    <name evidence="11" type="primary">atpB</name>
    <name evidence="12" type="ORF">A2406_00800</name>
</gene>
<evidence type="ECO:0000256" key="6">
    <source>
        <dbReference type="ARBA" id="ARBA00022781"/>
    </source>
</evidence>
<comment type="similarity">
    <text evidence="2 11">Belongs to the ATPase A chain family.</text>
</comment>
<evidence type="ECO:0000256" key="11">
    <source>
        <dbReference type="HAMAP-Rule" id="MF_01393"/>
    </source>
</evidence>
<name>A0A1G2BWX3_9BACT</name>
<dbReference type="CDD" id="cd00310">
    <property type="entry name" value="ATP-synt_Fo_a_6"/>
    <property type="match status" value="1"/>
</dbReference>
<dbReference type="HAMAP" id="MF_01393">
    <property type="entry name" value="ATP_synth_a_bact"/>
    <property type="match status" value="1"/>
</dbReference>
<dbReference type="InterPro" id="IPR000568">
    <property type="entry name" value="ATP_synth_F0_asu"/>
</dbReference>
<feature type="transmembrane region" description="Helical" evidence="11">
    <location>
        <begin position="71"/>
        <end position="89"/>
    </location>
</feature>
<dbReference type="SUPFAM" id="SSF81336">
    <property type="entry name" value="F1F0 ATP synthase subunit A"/>
    <property type="match status" value="1"/>
</dbReference>
<evidence type="ECO:0000256" key="5">
    <source>
        <dbReference type="ARBA" id="ARBA00022692"/>
    </source>
</evidence>
<evidence type="ECO:0000256" key="4">
    <source>
        <dbReference type="ARBA" id="ARBA00022547"/>
    </source>
</evidence>
<proteinExistence type="inferred from homology"/>
<keyword evidence="4 11" id="KW-0138">CF(0)</keyword>
<keyword evidence="11" id="KW-1003">Cell membrane</keyword>
<keyword evidence="3 11" id="KW-0813">Transport</keyword>
<evidence type="ECO:0000256" key="8">
    <source>
        <dbReference type="ARBA" id="ARBA00023065"/>
    </source>
</evidence>
<keyword evidence="10 11" id="KW-0066">ATP synthesis</keyword>
<feature type="transmembrane region" description="Helical" evidence="11">
    <location>
        <begin position="170"/>
        <end position="195"/>
    </location>
</feature>
<reference evidence="12 13" key="1">
    <citation type="journal article" date="2016" name="Nat. Commun.">
        <title>Thousands of microbial genomes shed light on interconnected biogeochemical processes in an aquifer system.</title>
        <authorList>
            <person name="Anantharaman K."/>
            <person name="Brown C.T."/>
            <person name="Hug L.A."/>
            <person name="Sharon I."/>
            <person name="Castelle C.J."/>
            <person name="Probst A.J."/>
            <person name="Thomas B.C."/>
            <person name="Singh A."/>
            <person name="Wilkins M.J."/>
            <person name="Karaoz U."/>
            <person name="Brodie E.L."/>
            <person name="Williams K.H."/>
            <person name="Hubbard S.S."/>
            <person name="Banfield J.F."/>
        </authorList>
    </citation>
    <scope>NUCLEOTIDE SEQUENCE [LARGE SCALE GENOMIC DNA]</scope>
</reference>
<dbReference type="InterPro" id="IPR045082">
    <property type="entry name" value="ATP_syn_F0_a_bact/chloroplast"/>
</dbReference>
<comment type="subcellular location">
    <subcellularLocation>
        <location evidence="11">Cell membrane</location>
        <topology evidence="11">Multi-pass membrane protein</topology>
    </subcellularLocation>
    <subcellularLocation>
        <location evidence="1">Membrane</location>
        <topology evidence="1">Multi-pass membrane protein</topology>
    </subcellularLocation>
</comment>
<keyword evidence="7 11" id="KW-1133">Transmembrane helix</keyword>
<evidence type="ECO:0000256" key="1">
    <source>
        <dbReference type="ARBA" id="ARBA00004141"/>
    </source>
</evidence>
<evidence type="ECO:0000313" key="13">
    <source>
        <dbReference type="Proteomes" id="UP000177626"/>
    </source>
</evidence>
<evidence type="ECO:0000313" key="12">
    <source>
        <dbReference type="EMBL" id="OGY93436.1"/>
    </source>
</evidence>
<evidence type="ECO:0000256" key="9">
    <source>
        <dbReference type="ARBA" id="ARBA00023136"/>
    </source>
</evidence>
<feature type="transmembrane region" description="Helical" evidence="11">
    <location>
        <begin position="126"/>
        <end position="150"/>
    </location>
</feature>
<evidence type="ECO:0000256" key="2">
    <source>
        <dbReference type="ARBA" id="ARBA00006810"/>
    </source>
</evidence>
<comment type="caution">
    <text evidence="12">The sequence shown here is derived from an EMBL/GenBank/DDBJ whole genome shotgun (WGS) entry which is preliminary data.</text>
</comment>
<feature type="transmembrane region" description="Helical" evidence="11">
    <location>
        <begin position="246"/>
        <end position="266"/>
    </location>
</feature>
<dbReference type="PROSITE" id="PS00449">
    <property type="entry name" value="ATPASE_A"/>
    <property type="match status" value="1"/>
</dbReference>
<keyword evidence="9 11" id="KW-0472">Membrane</keyword>
<dbReference type="InterPro" id="IPR023011">
    <property type="entry name" value="ATP_synth_F0_asu_AS"/>
</dbReference>
<dbReference type="Proteomes" id="UP000177626">
    <property type="component" value="Unassembled WGS sequence"/>
</dbReference>
<feature type="transmembrane region" description="Helical" evidence="11">
    <location>
        <begin position="273"/>
        <end position="297"/>
    </location>
</feature>